<keyword evidence="2" id="KW-1185">Reference proteome</keyword>
<feature type="non-terminal residue" evidence="1">
    <location>
        <position position="87"/>
    </location>
</feature>
<organism evidence="1 2">
    <name type="scientific">Funneliformis mosseae</name>
    <name type="common">Endomycorrhizal fungus</name>
    <name type="synonym">Glomus mosseae</name>
    <dbReference type="NCBI Taxonomy" id="27381"/>
    <lineage>
        <taxon>Eukaryota</taxon>
        <taxon>Fungi</taxon>
        <taxon>Fungi incertae sedis</taxon>
        <taxon>Mucoromycota</taxon>
        <taxon>Glomeromycotina</taxon>
        <taxon>Glomeromycetes</taxon>
        <taxon>Glomerales</taxon>
        <taxon>Glomeraceae</taxon>
        <taxon>Funneliformis</taxon>
    </lineage>
</organism>
<dbReference type="AlphaFoldDB" id="A0A9N9N4N0"/>
<protein>
    <submittedName>
        <fullName evidence="1">14503_t:CDS:1</fullName>
    </submittedName>
</protein>
<name>A0A9N9N4N0_FUNMO</name>
<evidence type="ECO:0000313" key="1">
    <source>
        <dbReference type="EMBL" id="CAG8700495.1"/>
    </source>
</evidence>
<dbReference type="Proteomes" id="UP000789375">
    <property type="component" value="Unassembled WGS sequence"/>
</dbReference>
<evidence type="ECO:0000313" key="2">
    <source>
        <dbReference type="Proteomes" id="UP000789375"/>
    </source>
</evidence>
<accession>A0A9N9N4N0</accession>
<comment type="caution">
    <text evidence="1">The sequence shown here is derived from an EMBL/GenBank/DDBJ whole genome shotgun (WGS) entry which is preliminary data.</text>
</comment>
<reference evidence="1" key="1">
    <citation type="submission" date="2021-06" db="EMBL/GenBank/DDBJ databases">
        <authorList>
            <person name="Kallberg Y."/>
            <person name="Tangrot J."/>
            <person name="Rosling A."/>
        </authorList>
    </citation>
    <scope>NUCLEOTIDE SEQUENCE</scope>
    <source>
        <strain evidence="1">87-6 pot B 2015</strain>
    </source>
</reference>
<sequence>MLNVLGEKTPNIKLKSKLLGTPVCVLSFEIKNLRSTSFGKMVRQFVFSLWRLKTLRSTSLYNGSYCLEVLRSTPNIEFDSGMLLGMI</sequence>
<dbReference type="EMBL" id="CAJVPP010008883">
    <property type="protein sequence ID" value="CAG8700495.1"/>
    <property type="molecule type" value="Genomic_DNA"/>
</dbReference>
<gene>
    <name evidence="1" type="ORF">FMOSSE_LOCUS13797</name>
</gene>
<proteinExistence type="predicted"/>